<reference evidence="13" key="1">
    <citation type="submission" date="2016-10" db="EMBL/GenBank/DDBJ databases">
        <authorList>
            <person name="Varghese N."/>
            <person name="Submissions S."/>
        </authorList>
    </citation>
    <scope>NUCLEOTIDE SEQUENCE [LARGE SCALE GENOMIC DNA]</scope>
    <source>
        <strain evidence="13">DSM 6150</strain>
    </source>
</reference>
<protein>
    <submittedName>
        <fullName evidence="12">Methyl-accepting chemotaxis sensory transducer with Cache sensor</fullName>
    </submittedName>
</protein>
<evidence type="ECO:0000256" key="1">
    <source>
        <dbReference type="ARBA" id="ARBA00004651"/>
    </source>
</evidence>
<dbReference type="SMART" id="SM00283">
    <property type="entry name" value="MA"/>
    <property type="match status" value="1"/>
</dbReference>
<dbReference type="Pfam" id="PF02743">
    <property type="entry name" value="dCache_1"/>
    <property type="match status" value="1"/>
</dbReference>
<evidence type="ECO:0000256" key="4">
    <source>
        <dbReference type="ARBA" id="ARBA00022692"/>
    </source>
</evidence>
<dbReference type="CDD" id="cd11386">
    <property type="entry name" value="MCP_signal"/>
    <property type="match status" value="1"/>
</dbReference>
<evidence type="ECO:0000259" key="10">
    <source>
        <dbReference type="PROSITE" id="PS50111"/>
    </source>
</evidence>
<keyword evidence="5 9" id="KW-1133">Transmembrane helix</keyword>
<evidence type="ECO:0000256" key="7">
    <source>
        <dbReference type="ARBA" id="ARBA00029447"/>
    </source>
</evidence>
<name>A0A1I4V642_9NEIS</name>
<dbReference type="GO" id="GO:0007165">
    <property type="term" value="P:signal transduction"/>
    <property type="evidence" value="ECO:0007669"/>
    <property type="project" value="UniProtKB-KW"/>
</dbReference>
<dbReference type="PANTHER" id="PTHR43531">
    <property type="entry name" value="PROTEIN ICFG"/>
    <property type="match status" value="1"/>
</dbReference>
<keyword evidence="6 9" id="KW-0472">Membrane</keyword>
<dbReference type="RefSeq" id="WP_091189696.1">
    <property type="nucleotide sequence ID" value="NZ_FOVE01000001.1"/>
</dbReference>
<dbReference type="Pfam" id="PF00015">
    <property type="entry name" value="MCPsignal"/>
    <property type="match status" value="1"/>
</dbReference>
<feature type="domain" description="Methyl-accepting transducer" evidence="10">
    <location>
        <begin position="390"/>
        <end position="605"/>
    </location>
</feature>
<feature type="domain" description="HAMP" evidence="11">
    <location>
        <begin position="330"/>
        <end position="385"/>
    </location>
</feature>
<organism evidence="12 13">
    <name type="scientific">Formivibrio citricus</name>
    <dbReference type="NCBI Taxonomy" id="83765"/>
    <lineage>
        <taxon>Bacteria</taxon>
        <taxon>Pseudomonadati</taxon>
        <taxon>Pseudomonadota</taxon>
        <taxon>Betaproteobacteria</taxon>
        <taxon>Neisseriales</taxon>
        <taxon>Chitinibacteraceae</taxon>
        <taxon>Formivibrio</taxon>
    </lineage>
</organism>
<dbReference type="InterPro" id="IPR029151">
    <property type="entry name" value="Sensor-like_sf"/>
</dbReference>
<evidence type="ECO:0000256" key="3">
    <source>
        <dbReference type="ARBA" id="ARBA00022500"/>
    </source>
</evidence>
<keyword evidence="4 9" id="KW-0812">Transmembrane</keyword>
<feature type="transmembrane region" description="Helical" evidence="9">
    <location>
        <begin position="15"/>
        <end position="34"/>
    </location>
</feature>
<evidence type="ECO:0000259" key="11">
    <source>
        <dbReference type="PROSITE" id="PS50885"/>
    </source>
</evidence>
<keyword evidence="13" id="KW-1185">Reference proteome</keyword>
<dbReference type="GO" id="GO:0004888">
    <property type="term" value="F:transmembrane signaling receptor activity"/>
    <property type="evidence" value="ECO:0007669"/>
    <property type="project" value="TreeGrafter"/>
</dbReference>
<dbReference type="GO" id="GO:0005886">
    <property type="term" value="C:plasma membrane"/>
    <property type="evidence" value="ECO:0007669"/>
    <property type="project" value="UniProtKB-SubCell"/>
</dbReference>
<evidence type="ECO:0000256" key="9">
    <source>
        <dbReference type="SAM" id="Phobius"/>
    </source>
</evidence>
<dbReference type="FunFam" id="1.10.287.950:FF:000001">
    <property type="entry name" value="Methyl-accepting chemotaxis sensory transducer"/>
    <property type="match status" value="1"/>
</dbReference>
<dbReference type="OrthoDB" id="8576332at2"/>
<dbReference type="CDD" id="cd06225">
    <property type="entry name" value="HAMP"/>
    <property type="match status" value="1"/>
</dbReference>
<feature type="transmembrane region" description="Helical" evidence="9">
    <location>
        <begin position="305"/>
        <end position="329"/>
    </location>
</feature>
<dbReference type="PROSITE" id="PS50111">
    <property type="entry name" value="CHEMOTAXIS_TRANSDUC_2"/>
    <property type="match status" value="1"/>
</dbReference>
<evidence type="ECO:0000256" key="2">
    <source>
        <dbReference type="ARBA" id="ARBA00022475"/>
    </source>
</evidence>
<evidence type="ECO:0000256" key="8">
    <source>
        <dbReference type="PROSITE-ProRule" id="PRU00284"/>
    </source>
</evidence>
<dbReference type="AlphaFoldDB" id="A0A1I4V642"/>
<keyword evidence="8" id="KW-0807">Transducer</keyword>
<dbReference type="Proteomes" id="UP000242869">
    <property type="component" value="Unassembled WGS sequence"/>
</dbReference>
<dbReference type="GO" id="GO:0006935">
    <property type="term" value="P:chemotaxis"/>
    <property type="evidence" value="ECO:0007669"/>
    <property type="project" value="UniProtKB-KW"/>
</dbReference>
<dbReference type="Pfam" id="PF00672">
    <property type="entry name" value="HAMP"/>
    <property type="match status" value="1"/>
</dbReference>
<sequence>MTWKLLKLNGLKKKLFFASLALVVVPMLSVMLILSYSLSKKSEEDFVARVTGEIRQVDNVITVLLDSAKHNLEMMNRHPAMQKLDTSINSYMTVPGATDLKTVRRGPLEQRILDHLNLIGKTHPDYIELYLGTKYGGFITNDTDKVPGGYDPRRRPWYSDALDKKGEAIISKAYYSVTTNENVVAAVKAYTDAAGEVQFVGGIDISLKRLTDIINSIRIGKTGYLVLVENDGKILAHPTKKDLLGRHISDLQVPELTDAVAKGEMTVRYRFEGVEKLGRVIAASRAGWKIIGTIEYSEIMASARYLMTVVLVLGLVFTGLAITIAYLLASRMSGSINSVVDVLHKTAQGDFSCKIDGRHERMNDEIGDLARSFNQFIAKMSETISQISLAASQVASSSGQISQTAQSLSEGAMVQAANVEEVSSNVEQIAAAISQNADNSAQTELISIKAAGEAEEGGQAVAETVRAMREIAGKISVVEEIARQTNLLALNAAIEAARAGEAGKGFAVVASEVRKLAERSQKAAGEISGLSNHSVSVAEKAGNLLQHIVPGIRKTSDLVQEITASCREQSSGAEQVSTAVNQLTSVIQQNAAASEELASMADELSGQAVYLKDSIASFKLGKH</sequence>
<dbReference type="EMBL" id="FOVE01000001">
    <property type="protein sequence ID" value="SFM96623.1"/>
    <property type="molecule type" value="Genomic_DNA"/>
</dbReference>
<evidence type="ECO:0000256" key="5">
    <source>
        <dbReference type="ARBA" id="ARBA00022989"/>
    </source>
</evidence>
<evidence type="ECO:0000256" key="6">
    <source>
        <dbReference type="ARBA" id="ARBA00023136"/>
    </source>
</evidence>
<dbReference type="PROSITE" id="PS50885">
    <property type="entry name" value="HAMP"/>
    <property type="match status" value="1"/>
</dbReference>
<dbReference type="SUPFAM" id="SSF58104">
    <property type="entry name" value="Methyl-accepting chemotaxis protein (MCP) signaling domain"/>
    <property type="match status" value="1"/>
</dbReference>
<gene>
    <name evidence="12" type="ORF">SAMN05660284_00139</name>
</gene>
<dbReference type="Gene3D" id="1.10.287.950">
    <property type="entry name" value="Methyl-accepting chemotaxis protein"/>
    <property type="match status" value="1"/>
</dbReference>
<accession>A0A1I4V642</accession>
<dbReference type="InterPro" id="IPR033479">
    <property type="entry name" value="dCache_1"/>
</dbReference>
<dbReference type="SMART" id="SM00304">
    <property type="entry name" value="HAMP"/>
    <property type="match status" value="1"/>
</dbReference>
<dbReference type="STRING" id="83765.SAMN05660284_00139"/>
<dbReference type="CDD" id="cd12912">
    <property type="entry name" value="PDC2_MCP_like"/>
    <property type="match status" value="1"/>
</dbReference>
<dbReference type="PANTHER" id="PTHR43531:SF11">
    <property type="entry name" value="METHYL-ACCEPTING CHEMOTAXIS PROTEIN 3"/>
    <property type="match status" value="1"/>
</dbReference>
<comment type="subcellular location">
    <subcellularLocation>
        <location evidence="1">Cell membrane</location>
        <topology evidence="1">Multi-pass membrane protein</topology>
    </subcellularLocation>
</comment>
<dbReference type="Gene3D" id="3.30.450.20">
    <property type="entry name" value="PAS domain"/>
    <property type="match status" value="2"/>
</dbReference>
<keyword evidence="3" id="KW-0145">Chemotaxis</keyword>
<evidence type="ECO:0000313" key="13">
    <source>
        <dbReference type="Proteomes" id="UP000242869"/>
    </source>
</evidence>
<dbReference type="InterPro" id="IPR003660">
    <property type="entry name" value="HAMP_dom"/>
</dbReference>
<evidence type="ECO:0000313" key="12">
    <source>
        <dbReference type="EMBL" id="SFM96623.1"/>
    </source>
</evidence>
<dbReference type="SUPFAM" id="SSF103190">
    <property type="entry name" value="Sensory domain-like"/>
    <property type="match status" value="1"/>
</dbReference>
<dbReference type="InterPro" id="IPR004089">
    <property type="entry name" value="MCPsignal_dom"/>
</dbReference>
<keyword evidence="2" id="KW-1003">Cell membrane</keyword>
<comment type="similarity">
    <text evidence="7">Belongs to the methyl-accepting chemotaxis (MCP) protein family.</text>
</comment>
<dbReference type="InterPro" id="IPR051310">
    <property type="entry name" value="MCP_chemotaxis"/>
</dbReference>
<proteinExistence type="inferred from homology"/>